<name>A0ABT1SXV1_9SPHI</name>
<accession>A0ABT1SXV1</accession>
<reference evidence="1 2" key="1">
    <citation type="submission" date="2022-07" db="EMBL/GenBank/DDBJ databases">
        <title>Mucilaginibacter sp. JC4.</title>
        <authorList>
            <person name="Le V."/>
            <person name="Ko S.-R."/>
            <person name="Ahn C.-Y."/>
            <person name="Oh H.-M."/>
        </authorList>
    </citation>
    <scope>NUCLEOTIDE SEQUENCE [LARGE SCALE GENOMIC DNA]</scope>
    <source>
        <strain evidence="1 2">JC4</strain>
    </source>
</reference>
<comment type="caution">
    <text evidence="1">The sequence shown here is derived from an EMBL/GenBank/DDBJ whole genome shotgun (WGS) entry which is preliminary data.</text>
</comment>
<evidence type="ECO:0008006" key="3">
    <source>
        <dbReference type="Google" id="ProtNLM"/>
    </source>
</evidence>
<gene>
    <name evidence="1" type="ORF">NPE20_04400</name>
</gene>
<protein>
    <recommendedName>
        <fullName evidence="3">Fibronectin type-III domain-containing protein</fullName>
    </recommendedName>
</protein>
<keyword evidence="2" id="KW-1185">Reference proteome</keyword>
<dbReference type="RefSeq" id="WP_256537389.1">
    <property type="nucleotide sequence ID" value="NZ_JANHOH010000001.1"/>
</dbReference>
<organism evidence="1 2">
    <name type="scientific">Mucilaginibacter aquariorum</name>
    <dbReference type="NCBI Taxonomy" id="2967225"/>
    <lineage>
        <taxon>Bacteria</taxon>
        <taxon>Pseudomonadati</taxon>
        <taxon>Bacteroidota</taxon>
        <taxon>Sphingobacteriia</taxon>
        <taxon>Sphingobacteriales</taxon>
        <taxon>Sphingobacteriaceae</taxon>
        <taxon>Mucilaginibacter</taxon>
    </lineage>
</organism>
<dbReference type="Proteomes" id="UP001204376">
    <property type="component" value="Unassembled WGS sequence"/>
</dbReference>
<evidence type="ECO:0000313" key="1">
    <source>
        <dbReference type="EMBL" id="MCQ6957181.1"/>
    </source>
</evidence>
<dbReference type="EMBL" id="JANHOH010000001">
    <property type="protein sequence ID" value="MCQ6957181.1"/>
    <property type="molecule type" value="Genomic_DNA"/>
</dbReference>
<sequence length="237" mass="25648">MEKIKRLLILSLFLMPAGACKKDKPHDPIPVTPEFPRPALLSLPEDGQPCFLGTSVSDTQSKVSFSWNMAANTDSYELHIKNLLTGDSTRQSTTMPTASVSLLKNTPYSWYVVSRSGKVTVTAASKVWKFYNSGPGISVYPPYPAQLLAPANGAQFDTPANNLVRVEWTSAAGSSPIKEMMIYTGTDAGTGYMAGTIGAGNVFTLAVSPKTLVYWKVVTKDLLGNTSTSQVYSFYAR</sequence>
<evidence type="ECO:0000313" key="2">
    <source>
        <dbReference type="Proteomes" id="UP001204376"/>
    </source>
</evidence>
<proteinExistence type="predicted"/>